<feature type="transmembrane region" description="Helical" evidence="1">
    <location>
        <begin position="92"/>
        <end position="110"/>
    </location>
</feature>
<keyword evidence="1" id="KW-0812">Transmembrane</keyword>
<name>A0ABV0YRM9_9TELE</name>
<evidence type="ECO:0000313" key="4">
    <source>
        <dbReference type="Proteomes" id="UP001469553"/>
    </source>
</evidence>
<gene>
    <name evidence="3" type="ORF">AMECASPLE_023218</name>
</gene>
<evidence type="ECO:0000313" key="3">
    <source>
        <dbReference type="EMBL" id="MEQ2296280.1"/>
    </source>
</evidence>
<protein>
    <submittedName>
        <fullName evidence="3">Uncharacterized protein</fullName>
    </submittedName>
</protein>
<reference evidence="3 4" key="1">
    <citation type="submission" date="2021-06" db="EMBL/GenBank/DDBJ databases">
        <authorList>
            <person name="Palmer J.M."/>
        </authorList>
    </citation>
    <scope>NUCLEOTIDE SEQUENCE [LARGE SCALE GENOMIC DNA]</scope>
    <source>
        <strain evidence="3 4">AS_MEX2019</strain>
        <tissue evidence="3">Muscle</tissue>
    </source>
</reference>
<proteinExistence type="predicted"/>
<keyword evidence="4" id="KW-1185">Reference proteome</keyword>
<keyword evidence="1" id="KW-1133">Transmembrane helix</keyword>
<sequence length="131" mass="14376">MIIFQVLIVCLFSAVEPSQASLQGEHLPKTLLSPLSALKTMKSAQYCHLHCGSNIKPNIWEETCTAVCCRPHSRRGGRALLQTCLVPSTPPGGTGLFCILFCFPCFLSVFRRSQAVKKKKNPDKVSVVSKV</sequence>
<feature type="signal peptide" evidence="2">
    <location>
        <begin position="1"/>
        <end position="20"/>
    </location>
</feature>
<evidence type="ECO:0000256" key="1">
    <source>
        <dbReference type="SAM" id="Phobius"/>
    </source>
</evidence>
<keyword evidence="1" id="KW-0472">Membrane</keyword>
<comment type="caution">
    <text evidence="3">The sequence shown here is derived from an EMBL/GenBank/DDBJ whole genome shotgun (WGS) entry which is preliminary data.</text>
</comment>
<evidence type="ECO:0000256" key="2">
    <source>
        <dbReference type="SAM" id="SignalP"/>
    </source>
</evidence>
<accession>A0ABV0YRM9</accession>
<dbReference type="Proteomes" id="UP001469553">
    <property type="component" value="Unassembled WGS sequence"/>
</dbReference>
<organism evidence="3 4">
    <name type="scientific">Ameca splendens</name>
    <dbReference type="NCBI Taxonomy" id="208324"/>
    <lineage>
        <taxon>Eukaryota</taxon>
        <taxon>Metazoa</taxon>
        <taxon>Chordata</taxon>
        <taxon>Craniata</taxon>
        <taxon>Vertebrata</taxon>
        <taxon>Euteleostomi</taxon>
        <taxon>Actinopterygii</taxon>
        <taxon>Neopterygii</taxon>
        <taxon>Teleostei</taxon>
        <taxon>Neoteleostei</taxon>
        <taxon>Acanthomorphata</taxon>
        <taxon>Ovalentaria</taxon>
        <taxon>Atherinomorphae</taxon>
        <taxon>Cyprinodontiformes</taxon>
        <taxon>Goodeidae</taxon>
        <taxon>Ameca</taxon>
    </lineage>
</organism>
<feature type="chain" id="PRO_5046160510" evidence="2">
    <location>
        <begin position="21"/>
        <end position="131"/>
    </location>
</feature>
<keyword evidence="2" id="KW-0732">Signal</keyword>
<dbReference type="EMBL" id="JAHRIP010039742">
    <property type="protein sequence ID" value="MEQ2296280.1"/>
    <property type="molecule type" value="Genomic_DNA"/>
</dbReference>